<protein>
    <submittedName>
        <fullName evidence="1">HD domain-containing protein</fullName>
    </submittedName>
</protein>
<dbReference type="Proteomes" id="UP000658690">
    <property type="component" value="Unassembled WGS sequence"/>
</dbReference>
<dbReference type="Gene3D" id="1.10.3210.10">
    <property type="entry name" value="Hypothetical protein af1432"/>
    <property type="match status" value="1"/>
</dbReference>
<dbReference type="PANTHER" id="PTHR35569:SF1">
    <property type="entry name" value="CYANAMIDE HYDRATASE DDI2-RELATED"/>
    <property type="match status" value="1"/>
</dbReference>
<dbReference type="PANTHER" id="PTHR35569">
    <property type="entry name" value="CYANAMIDE HYDRATASE DDI2-RELATED"/>
    <property type="match status" value="1"/>
</dbReference>
<dbReference type="RefSeq" id="WP_171688640.1">
    <property type="nucleotide sequence ID" value="NZ_WHOC01000027.1"/>
</dbReference>
<evidence type="ECO:0000313" key="2">
    <source>
        <dbReference type="Proteomes" id="UP000658690"/>
    </source>
</evidence>
<reference evidence="1 2" key="1">
    <citation type="submission" date="2019-10" db="EMBL/GenBank/DDBJ databases">
        <title>Description of Paenibacillus choica sp. nov.</title>
        <authorList>
            <person name="Carlier A."/>
            <person name="Qi S."/>
        </authorList>
    </citation>
    <scope>NUCLEOTIDE SEQUENCE [LARGE SCALE GENOMIC DNA]</scope>
    <source>
        <strain evidence="1 2">LMG 31460</strain>
    </source>
</reference>
<dbReference type="EMBL" id="WHOC01000027">
    <property type="protein sequence ID" value="NOU85319.1"/>
    <property type="molecule type" value="Genomic_DNA"/>
</dbReference>
<sequence>MRPDIGNYDWCENHQAKLTPIEKFAMIKMLIQSQLKDTLGNVLFRMPLFSGKKIDLSFDEIRYPETHTVRMAEEYAKECFSEPLLYHCYRTYFWGALLGKSYGFKIDEELLFVSSILHDLGISSKHIHKTGQCCFATTGAREAYQLVTNMGWHPDRAKKVYESISLHLNPVINEQVYGPEARLVGEGATMDVLGAKSHRLSAAAIRAVHAKYARSGFTEDILHSITGVEHALDTRPKLLSSMGFGVLARRNPLDRTEYNSPET</sequence>
<evidence type="ECO:0000313" key="1">
    <source>
        <dbReference type="EMBL" id="NOU85319.1"/>
    </source>
</evidence>
<comment type="caution">
    <text evidence="1">The sequence shown here is derived from an EMBL/GenBank/DDBJ whole genome shotgun (WGS) entry which is preliminary data.</text>
</comment>
<name>A0ABX1YXP5_9BACL</name>
<gene>
    <name evidence="1" type="ORF">GC102_05915</name>
</gene>
<accession>A0ABX1YXP5</accession>
<proteinExistence type="predicted"/>
<organism evidence="1 2">
    <name type="scientific">Paenibacillus germinis</name>
    <dbReference type="NCBI Taxonomy" id="2654979"/>
    <lineage>
        <taxon>Bacteria</taxon>
        <taxon>Bacillati</taxon>
        <taxon>Bacillota</taxon>
        <taxon>Bacilli</taxon>
        <taxon>Bacillales</taxon>
        <taxon>Paenibacillaceae</taxon>
        <taxon>Paenibacillus</taxon>
    </lineage>
</organism>
<dbReference type="SUPFAM" id="SSF109604">
    <property type="entry name" value="HD-domain/PDEase-like"/>
    <property type="match status" value="1"/>
</dbReference>
<keyword evidence="2" id="KW-1185">Reference proteome</keyword>